<dbReference type="AlphaFoldDB" id="A0A0P9FAZ9"/>
<keyword evidence="1" id="KW-0808">Transferase</keyword>
<organism evidence="5 6">
    <name type="scientific">Kouleothrix aurantiaca</name>
    <dbReference type="NCBI Taxonomy" id="186479"/>
    <lineage>
        <taxon>Bacteria</taxon>
        <taxon>Bacillati</taxon>
        <taxon>Chloroflexota</taxon>
        <taxon>Chloroflexia</taxon>
        <taxon>Chloroflexales</taxon>
        <taxon>Roseiflexineae</taxon>
        <taxon>Roseiflexaceae</taxon>
        <taxon>Kouleothrix</taxon>
    </lineage>
</organism>
<reference evidence="5 6" key="1">
    <citation type="submission" date="2015-09" db="EMBL/GenBank/DDBJ databases">
        <title>Draft genome sequence of Kouleothrix aurantiaca JCM 19913.</title>
        <authorList>
            <person name="Hemp J."/>
        </authorList>
    </citation>
    <scope>NUCLEOTIDE SEQUENCE [LARGE SCALE GENOMIC DNA]</scope>
    <source>
        <strain evidence="5 6">COM-B</strain>
    </source>
</reference>
<gene>
    <name evidence="5" type="ORF">SE17_07200</name>
</gene>
<evidence type="ECO:0000313" key="6">
    <source>
        <dbReference type="Proteomes" id="UP000050509"/>
    </source>
</evidence>
<dbReference type="SUPFAM" id="SSF69593">
    <property type="entry name" value="Glycerol-3-phosphate (1)-acyltransferase"/>
    <property type="match status" value="1"/>
</dbReference>
<dbReference type="PATRIC" id="fig|186479.3.peg.2508"/>
<evidence type="ECO:0000256" key="1">
    <source>
        <dbReference type="ARBA" id="ARBA00022679"/>
    </source>
</evidence>
<dbReference type="GO" id="GO:0003841">
    <property type="term" value="F:1-acylglycerol-3-phosphate O-acyltransferase activity"/>
    <property type="evidence" value="ECO:0007669"/>
    <property type="project" value="TreeGrafter"/>
</dbReference>
<dbReference type="InterPro" id="IPR002123">
    <property type="entry name" value="Plipid/glycerol_acylTrfase"/>
</dbReference>
<name>A0A0P9FAZ9_9CHLR</name>
<dbReference type="EMBL" id="LJCR01000164">
    <property type="protein sequence ID" value="KPV53856.1"/>
    <property type="molecule type" value="Genomic_DNA"/>
</dbReference>
<dbReference type="SMART" id="SM00563">
    <property type="entry name" value="PlsC"/>
    <property type="match status" value="1"/>
</dbReference>
<dbReference type="Pfam" id="PF01553">
    <property type="entry name" value="Acyltransferase"/>
    <property type="match status" value="1"/>
</dbReference>
<keyword evidence="6" id="KW-1185">Reference proteome</keyword>
<accession>A0A0P9FAZ9</accession>
<evidence type="ECO:0000313" key="5">
    <source>
        <dbReference type="EMBL" id="KPV53856.1"/>
    </source>
</evidence>
<protein>
    <recommendedName>
        <fullName evidence="4">Phospholipid/glycerol acyltransferase domain-containing protein</fullName>
    </recommendedName>
</protein>
<evidence type="ECO:0000256" key="2">
    <source>
        <dbReference type="ARBA" id="ARBA00023315"/>
    </source>
</evidence>
<keyword evidence="3" id="KW-0732">Signal</keyword>
<feature type="chain" id="PRO_5006156874" description="Phospholipid/glycerol acyltransferase domain-containing protein" evidence="3">
    <location>
        <begin position="32"/>
        <end position="226"/>
    </location>
</feature>
<dbReference type="PANTHER" id="PTHR10434:SF11">
    <property type="entry name" value="1-ACYL-SN-GLYCEROL-3-PHOSPHATE ACYLTRANSFERASE"/>
    <property type="match status" value="1"/>
</dbReference>
<dbReference type="PANTHER" id="PTHR10434">
    <property type="entry name" value="1-ACYL-SN-GLYCEROL-3-PHOSPHATE ACYLTRANSFERASE"/>
    <property type="match status" value="1"/>
</dbReference>
<feature type="domain" description="Phospholipid/glycerol acyltransferase" evidence="4">
    <location>
        <begin position="40"/>
        <end position="151"/>
    </location>
</feature>
<dbReference type="GO" id="GO:0006654">
    <property type="term" value="P:phosphatidic acid biosynthetic process"/>
    <property type="evidence" value="ECO:0007669"/>
    <property type="project" value="TreeGrafter"/>
</dbReference>
<dbReference type="CDD" id="cd07989">
    <property type="entry name" value="LPLAT_AGPAT-like"/>
    <property type="match status" value="1"/>
</dbReference>
<evidence type="ECO:0000259" key="4">
    <source>
        <dbReference type="SMART" id="SM00563"/>
    </source>
</evidence>
<feature type="signal peptide" evidence="3">
    <location>
        <begin position="1"/>
        <end position="31"/>
    </location>
</feature>
<proteinExistence type="predicted"/>
<evidence type="ECO:0000256" key="3">
    <source>
        <dbReference type="SAM" id="SignalP"/>
    </source>
</evidence>
<comment type="caution">
    <text evidence="5">The sequence shown here is derived from an EMBL/GenBank/DDBJ whole genome shotgun (WGS) entry which is preliminary data.</text>
</comment>
<dbReference type="Proteomes" id="UP000050509">
    <property type="component" value="Unassembled WGS sequence"/>
</dbReference>
<sequence>MPARRRFSYACVRALIRLIMALLTRTSVRGAANLPPSGAGIVVSNHIDAIDPGILVGALPRPVALMSKVENRRGVLGLFMPLVGAFTVRRGAADRQAMQQAAEVLARGELLCMFPEGTRSRDGRLGPAHGGAALLALKSGAPVIPVALTGTSRVFRRRFPWLGFPRVTVTVGQPFRPSAVGGAHRDERAQATREIMQKIAYLLPPELRGAYLPEPDRAGATSEAQA</sequence>
<keyword evidence="2" id="KW-0012">Acyltransferase</keyword>